<keyword evidence="4" id="KW-1185">Reference proteome</keyword>
<reference evidence="3 4" key="1">
    <citation type="submission" date="2021-03" db="EMBL/GenBank/DDBJ databases">
        <title>Genomic Encyclopedia of Type Strains, Phase IV (KMG-IV): sequencing the most valuable type-strain genomes for metagenomic binning, comparative biology and taxonomic classification.</title>
        <authorList>
            <person name="Goeker M."/>
        </authorList>
    </citation>
    <scope>NUCLEOTIDE SEQUENCE [LARGE SCALE GENOMIC DNA]</scope>
    <source>
        <strain evidence="3 4">DSM 101872</strain>
    </source>
</reference>
<sequence>MKKIKIISVTAAALLAIAPSIVNTFSVNAESTTNSQVLSQVTDQSTTKAKNATNIVAKFTLNKKEENINPDGQYFQVDEGSNFNPFDFKLSNGSEVKISDESDKVTVDSNTVDTSKSGSTGEVKLTTNDKNGTTSTITYTVFVKPSASELFQLNLKDRDWVNGLGDIDIFYQGTKYSINNQLKYEYNQFYSAVSYKYYPNGAPGNSLLWIPTKYLANSKDSKPNLVKKTVMHKALGYGVSGDTTKKLYSAYSTIYVKDNVVNIDGGKYYESGKFYQVYNANGTYTNYYIKVGNVDGTKRTLKHNAYVYATSKRRSDRTVLNKGTEVVTYGSSYKFKNSKRYYRIEGATKSNKRYVKVANFE</sequence>
<dbReference type="EMBL" id="JAGGLU010000013">
    <property type="protein sequence ID" value="MBP2058721.1"/>
    <property type="molecule type" value="Genomic_DNA"/>
</dbReference>
<name>A0ABS4MG99_9LACO</name>
<dbReference type="RefSeq" id="WP_209687443.1">
    <property type="nucleotide sequence ID" value="NZ_JAGGLU010000013.1"/>
</dbReference>
<feature type="signal peptide" evidence="1">
    <location>
        <begin position="1"/>
        <end position="29"/>
    </location>
</feature>
<dbReference type="Proteomes" id="UP001519292">
    <property type="component" value="Unassembled WGS sequence"/>
</dbReference>
<feature type="domain" description="S-layer protein C-terminal" evidence="2">
    <location>
        <begin position="292"/>
        <end position="358"/>
    </location>
</feature>
<protein>
    <recommendedName>
        <fullName evidence="2">S-layer protein C-terminal domain-containing protein</fullName>
    </recommendedName>
</protein>
<gene>
    <name evidence="3" type="ORF">J2Z60_001910</name>
</gene>
<evidence type="ECO:0000313" key="4">
    <source>
        <dbReference type="Proteomes" id="UP001519292"/>
    </source>
</evidence>
<organism evidence="3 4">
    <name type="scientific">Lactobacillus colini</name>
    <dbReference type="NCBI Taxonomy" id="1819254"/>
    <lineage>
        <taxon>Bacteria</taxon>
        <taxon>Bacillati</taxon>
        <taxon>Bacillota</taxon>
        <taxon>Bacilli</taxon>
        <taxon>Lactobacillales</taxon>
        <taxon>Lactobacillaceae</taxon>
        <taxon>Lactobacillus</taxon>
    </lineage>
</organism>
<comment type="caution">
    <text evidence="3">The sequence shown here is derived from an EMBL/GenBank/DDBJ whole genome shotgun (WGS) entry which is preliminary data.</text>
</comment>
<proteinExistence type="predicted"/>
<evidence type="ECO:0000259" key="2">
    <source>
        <dbReference type="Pfam" id="PF03217"/>
    </source>
</evidence>
<accession>A0ABS4MG99</accession>
<dbReference type="Pfam" id="PF03217">
    <property type="entry name" value="SlpA"/>
    <property type="match status" value="1"/>
</dbReference>
<evidence type="ECO:0000256" key="1">
    <source>
        <dbReference type="SAM" id="SignalP"/>
    </source>
</evidence>
<keyword evidence="1" id="KW-0732">Signal</keyword>
<feature type="chain" id="PRO_5046738877" description="S-layer protein C-terminal domain-containing protein" evidence="1">
    <location>
        <begin position="30"/>
        <end position="361"/>
    </location>
</feature>
<dbReference type="InterPro" id="IPR024968">
    <property type="entry name" value="SlpA_C_lactobacillus"/>
</dbReference>
<evidence type="ECO:0000313" key="3">
    <source>
        <dbReference type="EMBL" id="MBP2058721.1"/>
    </source>
</evidence>